<organism evidence="3 4">
    <name type="scientific">Streptomyces sulfonofaciens</name>
    <dbReference type="NCBI Taxonomy" id="68272"/>
    <lineage>
        <taxon>Bacteria</taxon>
        <taxon>Bacillati</taxon>
        <taxon>Actinomycetota</taxon>
        <taxon>Actinomycetes</taxon>
        <taxon>Kitasatosporales</taxon>
        <taxon>Streptomycetaceae</taxon>
        <taxon>Streptomyces</taxon>
    </lineage>
</organism>
<evidence type="ECO:0000256" key="1">
    <source>
        <dbReference type="SAM" id="MobiDB-lite"/>
    </source>
</evidence>
<dbReference type="GO" id="GO:0007165">
    <property type="term" value="P:signal transduction"/>
    <property type="evidence" value="ECO:0007669"/>
    <property type="project" value="InterPro"/>
</dbReference>
<protein>
    <recommendedName>
        <fullName evidence="2">TIR domain-containing protein</fullName>
    </recommendedName>
</protein>
<proteinExistence type="predicted"/>
<accession>A0A919KYP9</accession>
<name>A0A919KYP9_9ACTN</name>
<keyword evidence="4" id="KW-1185">Reference proteome</keyword>
<dbReference type="RefSeq" id="WP_229924554.1">
    <property type="nucleotide sequence ID" value="NZ_BNCD01000006.1"/>
</dbReference>
<dbReference type="InterPro" id="IPR035897">
    <property type="entry name" value="Toll_tir_struct_dom_sf"/>
</dbReference>
<dbReference type="Proteomes" id="UP000603708">
    <property type="component" value="Unassembled WGS sequence"/>
</dbReference>
<dbReference type="Pfam" id="PF13676">
    <property type="entry name" value="TIR_2"/>
    <property type="match status" value="1"/>
</dbReference>
<gene>
    <name evidence="3" type="ORF">GCM10018793_24200</name>
</gene>
<dbReference type="PROSITE" id="PS50104">
    <property type="entry name" value="TIR"/>
    <property type="match status" value="1"/>
</dbReference>
<reference evidence="3" key="1">
    <citation type="journal article" date="2014" name="Int. J. Syst. Evol. Microbiol.">
        <title>Complete genome sequence of Corynebacterium casei LMG S-19264T (=DSM 44701T), isolated from a smear-ripened cheese.</title>
        <authorList>
            <consortium name="US DOE Joint Genome Institute (JGI-PGF)"/>
            <person name="Walter F."/>
            <person name="Albersmeier A."/>
            <person name="Kalinowski J."/>
            <person name="Ruckert C."/>
        </authorList>
    </citation>
    <scope>NUCLEOTIDE SEQUENCE</scope>
    <source>
        <strain evidence="3">JCM 5069</strain>
    </source>
</reference>
<evidence type="ECO:0000313" key="4">
    <source>
        <dbReference type="Proteomes" id="UP000603708"/>
    </source>
</evidence>
<comment type="caution">
    <text evidence="3">The sequence shown here is derived from an EMBL/GenBank/DDBJ whole genome shotgun (WGS) entry which is preliminary data.</text>
</comment>
<evidence type="ECO:0000313" key="3">
    <source>
        <dbReference type="EMBL" id="GHH77064.1"/>
    </source>
</evidence>
<dbReference type="AlphaFoldDB" id="A0A919KYP9"/>
<dbReference type="Gene3D" id="3.40.50.10140">
    <property type="entry name" value="Toll/interleukin-1 receptor homology (TIR) domain"/>
    <property type="match status" value="1"/>
</dbReference>
<reference evidence="3" key="2">
    <citation type="submission" date="2020-09" db="EMBL/GenBank/DDBJ databases">
        <authorList>
            <person name="Sun Q."/>
            <person name="Ohkuma M."/>
        </authorList>
    </citation>
    <scope>NUCLEOTIDE SEQUENCE</scope>
    <source>
        <strain evidence="3">JCM 5069</strain>
    </source>
</reference>
<feature type="region of interest" description="Disordered" evidence="1">
    <location>
        <begin position="218"/>
        <end position="245"/>
    </location>
</feature>
<sequence length="245" mass="26373">MRRLASGLARRGLNVFFDEWDVLPGDVVVHRTDAAISDAACALVVVSPASATSPRALEEYAALAAAGATRNLRFIPVLIGGAVLPPFAANRVWRDFGNVDEREYEDRVEELFAVIADETACRTPHGQGAQVRRENVAAALPSPPRPVTEPDQRAFVVCYAPADAAYGLALADQLRAAALPVWSAADLRPGDLSAYLETQPIARLEELLRNVRNLHQDTGIDGRARPSLAKGDAREDAQDLQGEAT</sequence>
<feature type="domain" description="TIR" evidence="2">
    <location>
        <begin position="1"/>
        <end position="100"/>
    </location>
</feature>
<dbReference type="InterPro" id="IPR000157">
    <property type="entry name" value="TIR_dom"/>
</dbReference>
<evidence type="ECO:0000259" key="2">
    <source>
        <dbReference type="PROSITE" id="PS50104"/>
    </source>
</evidence>
<dbReference type="EMBL" id="BNCD01000006">
    <property type="protein sequence ID" value="GHH77064.1"/>
    <property type="molecule type" value="Genomic_DNA"/>
</dbReference>
<dbReference type="SUPFAM" id="SSF52200">
    <property type="entry name" value="Toll/Interleukin receptor TIR domain"/>
    <property type="match status" value="1"/>
</dbReference>